<dbReference type="Proteomes" id="UP000239203">
    <property type="component" value="Unassembled WGS sequence"/>
</dbReference>
<sequence>MDSETPLTEPIAVIGLGCRYPGGVTSATDLWELVVSGGDGIGPFPTDRGWDLDALYDRRPRRAGRTYTREAGFLHDLPLFDADRYGISPRDALAMDPQQRLLLDVGHAALRHAGIEPESLRGTDTGVFAGVAYLDYGMPLHHSPALVAGKRITGSVSSVLSGRLAYTLDVTGPALTVDTACSSSLVAIHLAAASLRLGESTLALAGGVAAMCTPGALVDFAQLRGLAPDGRCKTFSDRADGTVWAEGAGVVVLERLSDARRHGHRVLAVLRGSATNSDGATEGLRTPSGRAQERVIARALADARLRPDDVDLVEAHGTGTPVGDRIEGQALVAAYGPGRTAPLWVGAVKSNIGHSAGAAGVAGVIKVVAAMAHGVLPRSLHVEDGTGASGSGLNDGVDWAAGNIKVLCDNEPWPDRGRPRRAGVSGFGISGTNAHLVLEQGDAPWPAEPPAPDGPRARYWLFDHLPLESGAPAARHPVLDNGSEDASGDAVFTGTFEAHPWLAEHEVGGVALLPASALLDCALHVGRRTRHPVVAELVLHAPVPVVGGEIRLTARPSGDGTRPLRVEARVPAPGADPESAQWTTVATGLLRADGAPVPALPWTAAWPPPGRPIDLDRLYRDLDARDYYYGPSLRALRRAWHGDDGHLYAESIVGADRVMGFDVHPALLDAAFQVLGDTDLDGVPHAFTGVRSRHAGARSLRLRITVADGEVAIAAADPDGHPVVVVESLSPHPPRVGLFTGEWSPGAPLADPGAVALLGDSAWVGGGARYPDLPALAAAVAAGAPVPDLVLVERRGAAVAEAVSWAVETVRAWLDQPWARGVLAVVTRGAAGAEVPTDLPGTAVWGLLRAARAEHPGRFAVVDRREPLEVAALAAAAVGEAVSVESTVLVPRTVPHRPRGISLPRGPWRLVPGPSGGVDDVVPEPADAVELGRGQVEVEVRAAGVSLRDLALVLGDDPGPGRLGSEAAGVVTRVGPGVTGFAPGERVFGLVPGSFATRAVTDRRLLARIPAGWSSATAAALPLAWLAAWHGPLDTAGPDRIGELLADLVDLAERDPLDPHPPQAWDIRELAEPLGRLRAGTHTGKLVVTVPSRRLGAGTVLITGGTGAVGRELARHLVRAHGVRHLLLVSRTADRDDPLADELAAEGAESVVVRPCDVTDREALADVLDRVPPGRPLVGVVHAATDRVDGALDTLTPLEVERALRPQVAGAWHLHELTAGADLDLFVLLSAADGVLGAAGTHLEALARHRRARGLAALSLTGGDSVSTKDFLTLFDRALRVPDPVLRPARYAPGNEMKISAAEDSHRRTAFPDYPSTAAENTTPDVLALVRREVATVLGHRDPTAVEVARPFRALGFDSLSAVELRNRLSAATGQNLPPTLVFDHPSPVALARHLATGRTPSPAPPPPREAPRARIATKRVALPDVDLISGWDYPGQ</sequence>
<dbReference type="GO" id="GO:0006633">
    <property type="term" value="P:fatty acid biosynthetic process"/>
    <property type="evidence" value="ECO:0007669"/>
    <property type="project" value="InterPro"/>
</dbReference>
<feature type="active site" description="Proton donor; for dehydratase activity" evidence="6">
    <location>
        <position position="669"/>
    </location>
</feature>
<dbReference type="Pfam" id="PF21089">
    <property type="entry name" value="PKS_DH_N"/>
    <property type="match status" value="1"/>
</dbReference>
<dbReference type="EMBL" id="PTIX01000001">
    <property type="protein sequence ID" value="PPK71222.1"/>
    <property type="molecule type" value="Genomic_DNA"/>
</dbReference>
<dbReference type="InterPro" id="IPR016039">
    <property type="entry name" value="Thiolase-like"/>
</dbReference>
<evidence type="ECO:0000313" key="10">
    <source>
        <dbReference type="EMBL" id="PPK71222.1"/>
    </source>
</evidence>
<dbReference type="FunFam" id="1.10.1200.10:FF:000007">
    <property type="entry name" value="Probable polyketide synthase pks17"/>
    <property type="match status" value="1"/>
</dbReference>
<dbReference type="Pfam" id="PF14765">
    <property type="entry name" value="PS-DH"/>
    <property type="match status" value="1"/>
</dbReference>
<dbReference type="InterPro" id="IPR057326">
    <property type="entry name" value="KR_dom"/>
</dbReference>
<evidence type="ECO:0000313" key="11">
    <source>
        <dbReference type="Proteomes" id="UP000239203"/>
    </source>
</evidence>
<organism evidence="10 11">
    <name type="scientific">Actinokineospora auranticolor</name>
    <dbReference type="NCBI Taxonomy" id="155976"/>
    <lineage>
        <taxon>Bacteria</taxon>
        <taxon>Bacillati</taxon>
        <taxon>Actinomycetota</taxon>
        <taxon>Actinomycetes</taxon>
        <taxon>Pseudonocardiales</taxon>
        <taxon>Pseudonocardiaceae</taxon>
        <taxon>Actinokineospora</taxon>
    </lineage>
</organism>
<keyword evidence="5" id="KW-0511">Multifunctional enzyme</keyword>
<dbReference type="InterPro" id="IPR009081">
    <property type="entry name" value="PP-bd_ACP"/>
</dbReference>
<dbReference type="PROSITE" id="PS50075">
    <property type="entry name" value="CARRIER"/>
    <property type="match status" value="1"/>
</dbReference>
<feature type="active site" description="Proton acceptor; for dehydratase activity" evidence="6">
    <location>
        <position position="505"/>
    </location>
</feature>
<dbReference type="Pfam" id="PF02801">
    <property type="entry name" value="Ketoacyl-synt_C"/>
    <property type="match status" value="1"/>
</dbReference>
<evidence type="ECO:0000256" key="4">
    <source>
        <dbReference type="ARBA" id="ARBA00022737"/>
    </source>
</evidence>
<dbReference type="InterPro" id="IPR011032">
    <property type="entry name" value="GroES-like_sf"/>
</dbReference>
<dbReference type="PROSITE" id="PS52004">
    <property type="entry name" value="KS3_2"/>
    <property type="match status" value="1"/>
</dbReference>
<dbReference type="InterPro" id="IPR049552">
    <property type="entry name" value="PKS_DH_N"/>
</dbReference>
<evidence type="ECO:0000256" key="1">
    <source>
        <dbReference type="ARBA" id="ARBA00022450"/>
    </source>
</evidence>
<dbReference type="GO" id="GO:0004315">
    <property type="term" value="F:3-oxoacyl-[acyl-carrier-protein] synthase activity"/>
    <property type="evidence" value="ECO:0007669"/>
    <property type="project" value="InterPro"/>
</dbReference>
<accession>A0A2S6H163</accession>
<gene>
    <name evidence="10" type="ORF">CLV40_101411</name>
</gene>
<dbReference type="GO" id="GO:0031177">
    <property type="term" value="F:phosphopantetheine binding"/>
    <property type="evidence" value="ECO:0007669"/>
    <property type="project" value="InterPro"/>
</dbReference>
<dbReference type="SUPFAM" id="SSF50129">
    <property type="entry name" value="GroES-like"/>
    <property type="match status" value="1"/>
</dbReference>
<feature type="domain" description="PKS/mFAS DH" evidence="9">
    <location>
        <begin position="476"/>
        <end position="779"/>
    </location>
</feature>
<dbReference type="PROSITE" id="PS52019">
    <property type="entry name" value="PKS_MFAS_DH"/>
    <property type="match status" value="1"/>
</dbReference>
<evidence type="ECO:0000259" key="9">
    <source>
        <dbReference type="PROSITE" id="PS52019"/>
    </source>
</evidence>
<dbReference type="InterPro" id="IPR020843">
    <property type="entry name" value="ER"/>
</dbReference>
<dbReference type="Gene3D" id="3.40.50.11460">
    <property type="match status" value="1"/>
</dbReference>
<dbReference type="OrthoDB" id="4190732at2"/>
<dbReference type="FunFam" id="3.40.47.10:FF:000019">
    <property type="entry name" value="Polyketide synthase type I"/>
    <property type="match status" value="1"/>
</dbReference>
<keyword evidence="11" id="KW-1185">Reference proteome</keyword>
<feature type="region of interest" description="C-terminal hotdog fold" evidence="6">
    <location>
        <begin position="610"/>
        <end position="779"/>
    </location>
</feature>
<dbReference type="SMART" id="SM00823">
    <property type="entry name" value="PKS_PP"/>
    <property type="match status" value="1"/>
</dbReference>
<dbReference type="SUPFAM" id="SSF53901">
    <property type="entry name" value="Thiolase-like"/>
    <property type="match status" value="1"/>
</dbReference>
<dbReference type="PANTHER" id="PTHR43775">
    <property type="entry name" value="FATTY ACID SYNTHASE"/>
    <property type="match status" value="1"/>
</dbReference>
<keyword evidence="2" id="KW-0597">Phosphoprotein</keyword>
<dbReference type="InterPro" id="IPR014031">
    <property type="entry name" value="Ketoacyl_synth_C"/>
</dbReference>
<dbReference type="Pfam" id="PF08659">
    <property type="entry name" value="KR"/>
    <property type="match status" value="1"/>
</dbReference>
<feature type="region of interest" description="N-terminal hotdog fold" evidence="6">
    <location>
        <begin position="476"/>
        <end position="597"/>
    </location>
</feature>
<dbReference type="CDD" id="cd00833">
    <property type="entry name" value="PKS"/>
    <property type="match status" value="1"/>
</dbReference>
<dbReference type="SMART" id="SM01294">
    <property type="entry name" value="PKS_PP_betabranch"/>
    <property type="match status" value="1"/>
</dbReference>
<evidence type="ECO:0000256" key="3">
    <source>
        <dbReference type="ARBA" id="ARBA00022679"/>
    </source>
</evidence>
<dbReference type="InterPro" id="IPR042104">
    <property type="entry name" value="PKS_dehydratase_sf"/>
</dbReference>
<dbReference type="InterPro" id="IPR020841">
    <property type="entry name" value="PKS_Beta-ketoAc_synthase_dom"/>
</dbReference>
<dbReference type="SMART" id="SM00826">
    <property type="entry name" value="PKS_DH"/>
    <property type="match status" value="1"/>
</dbReference>
<dbReference type="InterPro" id="IPR020807">
    <property type="entry name" value="PKS_DH"/>
</dbReference>
<dbReference type="PROSITE" id="PS00606">
    <property type="entry name" value="KS3_1"/>
    <property type="match status" value="1"/>
</dbReference>
<evidence type="ECO:0000259" key="8">
    <source>
        <dbReference type="PROSITE" id="PS52004"/>
    </source>
</evidence>
<evidence type="ECO:0000259" key="7">
    <source>
        <dbReference type="PROSITE" id="PS50075"/>
    </source>
</evidence>
<dbReference type="InterPro" id="IPR050091">
    <property type="entry name" value="PKS_NRPS_Biosynth_Enz"/>
</dbReference>
<dbReference type="InterPro" id="IPR049551">
    <property type="entry name" value="PKS_DH_C"/>
</dbReference>
<dbReference type="Gene3D" id="3.90.180.10">
    <property type="entry name" value="Medium-chain alcohol dehydrogenases, catalytic domain"/>
    <property type="match status" value="1"/>
</dbReference>
<feature type="domain" description="Ketosynthase family 3 (KS3)" evidence="8">
    <location>
        <begin position="8"/>
        <end position="440"/>
    </location>
</feature>
<dbReference type="PROSITE" id="PS00012">
    <property type="entry name" value="PHOSPHOPANTETHEINE"/>
    <property type="match status" value="1"/>
</dbReference>
<dbReference type="InterPro" id="IPR020806">
    <property type="entry name" value="PKS_PP-bd"/>
</dbReference>
<dbReference type="Gene3D" id="3.40.50.720">
    <property type="entry name" value="NAD(P)-binding Rossmann-like Domain"/>
    <property type="match status" value="1"/>
</dbReference>
<evidence type="ECO:0000256" key="2">
    <source>
        <dbReference type="ARBA" id="ARBA00022553"/>
    </source>
</evidence>
<dbReference type="InterPro" id="IPR036291">
    <property type="entry name" value="NAD(P)-bd_dom_sf"/>
</dbReference>
<dbReference type="SMART" id="SM00829">
    <property type="entry name" value="PKS_ER"/>
    <property type="match status" value="1"/>
</dbReference>
<keyword evidence="4" id="KW-0677">Repeat</keyword>
<feature type="domain" description="Carrier" evidence="7">
    <location>
        <begin position="1324"/>
        <end position="1399"/>
    </location>
</feature>
<keyword evidence="1" id="KW-0596">Phosphopantetheine</keyword>
<dbReference type="InterPro" id="IPR013154">
    <property type="entry name" value="ADH-like_N"/>
</dbReference>
<protein>
    <submittedName>
        <fullName evidence="10">Alcohol dehydrogenase-like protein</fullName>
    </submittedName>
</protein>
<reference evidence="10 11" key="1">
    <citation type="submission" date="2018-02" db="EMBL/GenBank/DDBJ databases">
        <title>Genomic Encyclopedia of Archaeal and Bacterial Type Strains, Phase II (KMG-II): from individual species to whole genera.</title>
        <authorList>
            <person name="Goeker M."/>
        </authorList>
    </citation>
    <scope>NUCLEOTIDE SEQUENCE [LARGE SCALE GENOMIC DNA]</scope>
    <source>
        <strain evidence="10 11">YU 961-1</strain>
    </source>
</reference>
<dbReference type="InterPro" id="IPR014030">
    <property type="entry name" value="Ketoacyl_synth_N"/>
</dbReference>
<comment type="caution">
    <text evidence="10">The sequence shown here is derived from an EMBL/GenBank/DDBJ whole genome shotgun (WGS) entry which is preliminary data.</text>
</comment>
<dbReference type="SMART" id="SM00822">
    <property type="entry name" value="PKS_KR"/>
    <property type="match status" value="1"/>
</dbReference>
<name>A0A2S6H163_9PSEU</name>
<evidence type="ECO:0000256" key="6">
    <source>
        <dbReference type="PROSITE-ProRule" id="PRU01363"/>
    </source>
</evidence>
<dbReference type="PANTHER" id="PTHR43775:SF51">
    <property type="entry name" value="INACTIVE PHENOLPHTHIOCEROL SYNTHESIS POLYKETIDE SYNTHASE TYPE I PKS1-RELATED"/>
    <property type="match status" value="1"/>
</dbReference>
<evidence type="ECO:0000256" key="5">
    <source>
        <dbReference type="ARBA" id="ARBA00023268"/>
    </source>
</evidence>
<dbReference type="InterPro" id="IPR006162">
    <property type="entry name" value="Ppantetheine_attach_site"/>
</dbReference>
<dbReference type="GO" id="GO:0016491">
    <property type="term" value="F:oxidoreductase activity"/>
    <property type="evidence" value="ECO:0007669"/>
    <property type="project" value="InterPro"/>
</dbReference>
<dbReference type="Pfam" id="PF00550">
    <property type="entry name" value="PP-binding"/>
    <property type="match status" value="1"/>
</dbReference>
<dbReference type="GO" id="GO:0004312">
    <property type="term" value="F:fatty acid synthase activity"/>
    <property type="evidence" value="ECO:0007669"/>
    <property type="project" value="TreeGrafter"/>
</dbReference>
<dbReference type="InterPro" id="IPR049900">
    <property type="entry name" value="PKS_mFAS_DH"/>
</dbReference>
<dbReference type="SUPFAM" id="SSF47336">
    <property type="entry name" value="ACP-like"/>
    <property type="match status" value="1"/>
</dbReference>
<dbReference type="InterPro" id="IPR013968">
    <property type="entry name" value="PKS_KR"/>
</dbReference>
<dbReference type="Pfam" id="PF08240">
    <property type="entry name" value="ADH_N"/>
    <property type="match status" value="1"/>
</dbReference>
<dbReference type="Gene3D" id="1.10.1200.10">
    <property type="entry name" value="ACP-like"/>
    <property type="match status" value="1"/>
</dbReference>
<dbReference type="SUPFAM" id="SSF51735">
    <property type="entry name" value="NAD(P)-binding Rossmann-fold domains"/>
    <property type="match status" value="2"/>
</dbReference>
<dbReference type="InterPro" id="IPR018201">
    <property type="entry name" value="Ketoacyl_synth_AS"/>
</dbReference>
<dbReference type="SMART" id="SM00825">
    <property type="entry name" value="PKS_KS"/>
    <property type="match status" value="1"/>
</dbReference>
<dbReference type="Gene3D" id="3.40.47.10">
    <property type="match status" value="1"/>
</dbReference>
<proteinExistence type="predicted"/>
<keyword evidence="3" id="KW-0808">Transferase</keyword>
<dbReference type="Pfam" id="PF00109">
    <property type="entry name" value="ketoacyl-synt"/>
    <property type="match status" value="1"/>
</dbReference>
<dbReference type="InterPro" id="IPR036736">
    <property type="entry name" value="ACP-like_sf"/>
</dbReference>
<dbReference type="Gene3D" id="3.10.129.110">
    <property type="entry name" value="Polyketide synthase dehydratase"/>
    <property type="match status" value="1"/>
</dbReference>